<dbReference type="AlphaFoldDB" id="A0A0F9KG67"/>
<dbReference type="EMBL" id="LAZR01008059">
    <property type="protein sequence ID" value="KKM81219.1"/>
    <property type="molecule type" value="Genomic_DNA"/>
</dbReference>
<accession>A0A0F9KG67</accession>
<gene>
    <name evidence="1" type="ORF">LCGC14_1332120</name>
</gene>
<name>A0A0F9KG67_9ZZZZ</name>
<organism evidence="1">
    <name type="scientific">marine sediment metagenome</name>
    <dbReference type="NCBI Taxonomy" id="412755"/>
    <lineage>
        <taxon>unclassified sequences</taxon>
        <taxon>metagenomes</taxon>
        <taxon>ecological metagenomes</taxon>
    </lineage>
</organism>
<sequence>MSEATPEVRIAPCNHYCENMCRAARTLSAEADANRLADQLEDRTTAAHNCGLITAGHHYEVRTCPQSGCEAAREALRLHKEQDAGD</sequence>
<protein>
    <submittedName>
        <fullName evidence="1">Uncharacterized protein</fullName>
    </submittedName>
</protein>
<evidence type="ECO:0000313" key="1">
    <source>
        <dbReference type="EMBL" id="KKM81219.1"/>
    </source>
</evidence>
<reference evidence="1" key="1">
    <citation type="journal article" date="2015" name="Nature">
        <title>Complex archaea that bridge the gap between prokaryotes and eukaryotes.</title>
        <authorList>
            <person name="Spang A."/>
            <person name="Saw J.H."/>
            <person name="Jorgensen S.L."/>
            <person name="Zaremba-Niedzwiedzka K."/>
            <person name="Martijn J."/>
            <person name="Lind A.E."/>
            <person name="van Eijk R."/>
            <person name="Schleper C."/>
            <person name="Guy L."/>
            <person name="Ettema T.J."/>
        </authorList>
    </citation>
    <scope>NUCLEOTIDE SEQUENCE</scope>
</reference>
<comment type="caution">
    <text evidence="1">The sequence shown here is derived from an EMBL/GenBank/DDBJ whole genome shotgun (WGS) entry which is preliminary data.</text>
</comment>
<proteinExistence type="predicted"/>